<comment type="subunit">
    <text evidence="4">Part of the 50S ribosomal subunit. Contacts protein L32.</text>
</comment>
<dbReference type="AlphaFoldDB" id="A0A269TJL7"/>
<dbReference type="NCBIfam" id="TIGR00059">
    <property type="entry name" value="L17"/>
    <property type="match status" value="1"/>
</dbReference>
<comment type="caution">
    <text evidence="6">The sequence shown here is derived from an EMBL/GenBank/DDBJ whole genome shotgun (WGS) entry which is preliminary data.</text>
</comment>
<dbReference type="Gene3D" id="3.90.1030.10">
    <property type="entry name" value="Ribosomal protein L17"/>
    <property type="match status" value="1"/>
</dbReference>
<keyword evidence="3 4" id="KW-0687">Ribonucleoprotein</keyword>
<evidence type="ECO:0000313" key="7">
    <source>
        <dbReference type="Proteomes" id="UP000216943"/>
    </source>
</evidence>
<reference evidence="7" key="1">
    <citation type="submission" date="2017-08" db="EMBL/GenBank/DDBJ databases">
        <authorList>
            <person name="Alvarez-Ponce D."/>
            <person name="Weitzman C.L."/>
            <person name="Tillett R.L."/>
            <person name="Sandmeier F.C."/>
            <person name="Tracy C.R."/>
        </authorList>
    </citation>
    <scope>NUCLEOTIDE SEQUENCE [LARGE SCALE GENOMIC DNA]</scope>
    <source>
        <strain evidence="7">723</strain>
    </source>
</reference>
<evidence type="ECO:0000256" key="1">
    <source>
        <dbReference type="ARBA" id="ARBA00008777"/>
    </source>
</evidence>
<dbReference type="InterPro" id="IPR036373">
    <property type="entry name" value="Ribosomal_bL17_sf"/>
</dbReference>
<dbReference type="OrthoDB" id="9809073at2"/>
<evidence type="ECO:0000256" key="2">
    <source>
        <dbReference type="ARBA" id="ARBA00022980"/>
    </source>
</evidence>
<sequence>MANPTQLFRRNTKWRTSMMRSLATDVLVYGKIETNLTRAKELRKWVDRLITFSKDNTLASRRRAASVLRDVYTKDNVPVLKYLFDTLGPKYKDRNGGYTRIIKIAPRLGDNTKMAVIELV</sequence>
<evidence type="ECO:0000256" key="3">
    <source>
        <dbReference type="ARBA" id="ARBA00023274"/>
    </source>
</evidence>
<dbReference type="PANTHER" id="PTHR14413:SF16">
    <property type="entry name" value="LARGE RIBOSOMAL SUBUNIT PROTEIN BL17M"/>
    <property type="match status" value="1"/>
</dbReference>
<evidence type="ECO:0000313" key="6">
    <source>
        <dbReference type="EMBL" id="PAK21682.1"/>
    </source>
</evidence>
<dbReference type="RefSeq" id="WP_095334516.1">
    <property type="nucleotide sequence ID" value="NZ_CP166874.1"/>
</dbReference>
<dbReference type="GO" id="GO:0003735">
    <property type="term" value="F:structural constituent of ribosome"/>
    <property type="evidence" value="ECO:0007669"/>
    <property type="project" value="InterPro"/>
</dbReference>
<evidence type="ECO:0000256" key="4">
    <source>
        <dbReference type="HAMAP-Rule" id="MF_01368"/>
    </source>
</evidence>
<dbReference type="PANTHER" id="PTHR14413">
    <property type="entry name" value="RIBOSOMAL PROTEIN L17"/>
    <property type="match status" value="1"/>
</dbReference>
<dbReference type="SUPFAM" id="SSF64263">
    <property type="entry name" value="Prokaryotic ribosomal protein L17"/>
    <property type="match status" value="1"/>
</dbReference>
<dbReference type="HAMAP" id="MF_01368">
    <property type="entry name" value="Ribosomal_bL17"/>
    <property type="match status" value="1"/>
</dbReference>
<protein>
    <recommendedName>
        <fullName evidence="4">Large ribosomal subunit protein bL17</fullName>
    </recommendedName>
</protein>
<dbReference type="GO" id="GO:0006412">
    <property type="term" value="P:translation"/>
    <property type="evidence" value="ECO:0007669"/>
    <property type="project" value="UniProtKB-UniRule"/>
</dbReference>
<proteinExistence type="inferred from homology"/>
<dbReference type="GO" id="GO:0022625">
    <property type="term" value="C:cytosolic large ribosomal subunit"/>
    <property type="evidence" value="ECO:0007669"/>
    <property type="project" value="TreeGrafter"/>
</dbReference>
<gene>
    <name evidence="4" type="primary">rplQ</name>
    <name evidence="6" type="ORF">CJJ23_00920</name>
</gene>
<dbReference type="Proteomes" id="UP000216943">
    <property type="component" value="Unassembled WGS sequence"/>
</dbReference>
<dbReference type="EMBL" id="NQNY01000002">
    <property type="protein sequence ID" value="PAK21682.1"/>
    <property type="molecule type" value="Genomic_DNA"/>
</dbReference>
<comment type="similarity">
    <text evidence="1 4 5">Belongs to the bacterial ribosomal protein bL17 family.</text>
</comment>
<organism evidence="6 7">
    <name type="scientific">Mycoplasmopsis agassizii</name>
    <dbReference type="NCBI Taxonomy" id="33922"/>
    <lineage>
        <taxon>Bacteria</taxon>
        <taxon>Bacillati</taxon>
        <taxon>Mycoplasmatota</taxon>
        <taxon>Mycoplasmoidales</taxon>
        <taxon>Metamycoplasmataceae</taxon>
        <taxon>Mycoplasmopsis</taxon>
    </lineage>
</organism>
<keyword evidence="2 4" id="KW-0689">Ribosomal protein</keyword>
<evidence type="ECO:0000256" key="5">
    <source>
        <dbReference type="RuleBase" id="RU000660"/>
    </source>
</evidence>
<accession>A0A269TJL7</accession>
<dbReference type="Pfam" id="PF01196">
    <property type="entry name" value="Ribosomal_L17"/>
    <property type="match status" value="1"/>
</dbReference>
<dbReference type="InterPro" id="IPR000456">
    <property type="entry name" value="Ribosomal_bL17"/>
</dbReference>
<name>A0A269TJL7_9BACT</name>